<dbReference type="EMBL" id="BRPK01000016">
    <property type="protein sequence ID" value="GLB44320.1"/>
    <property type="molecule type" value="Genomic_DNA"/>
</dbReference>
<sequence>MDNFTDFELLADIDSVAQTSNFLAAAQSTQGSELPVDHEESHAHVFYTALTTVSLLPPASTQHNHYSQTHHSASYMATCAYLLDLVSL</sequence>
<name>A0A9P3UU38_LYOSH</name>
<keyword evidence="2" id="KW-1185">Reference proteome</keyword>
<reference evidence="1" key="1">
    <citation type="submission" date="2022-07" db="EMBL/GenBank/DDBJ databases">
        <title>The genome of Lyophyllum shimeji provides insight into the initial evolution of ectomycorrhizal fungal genome.</title>
        <authorList>
            <person name="Kobayashi Y."/>
            <person name="Shibata T."/>
            <person name="Hirakawa H."/>
            <person name="Shigenobu S."/>
            <person name="Nishiyama T."/>
            <person name="Yamada A."/>
            <person name="Hasebe M."/>
            <person name="Kawaguchi M."/>
        </authorList>
    </citation>
    <scope>NUCLEOTIDE SEQUENCE</scope>
    <source>
        <strain evidence="1">AT787</strain>
    </source>
</reference>
<accession>A0A9P3UU38</accession>
<comment type="caution">
    <text evidence="1">The sequence shown here is derived from an EMBL/GenBank/DDBJ whole genome shotgun (WGS) entry which is preliminary data.</text>
</comment>
<dbReference type="Proteomes" id="UP001063166">
    <property type="component" value="Unassembled WGS sequence"/>
</dbReference>
<gene>
    <name evidence="1" type="ORF">LshimejAT787_1602500</name>
</gene>
<protein>
    <submittedName>
        <fullName evidence="1">Uncharacterized protein</fullName>
    </submittedName>
</protein>
<dbReference type="AlphaFoldDB" id="A0A9P3UU38"/>
<evidence type="ECO:0000313" key="1">
    <source>
        <dbReference type="EMBL" id="GLB44320.1"/>
    </source>
</evidence>
<organism evidence="1 2">
    <name type="scientific">Lyophyllum shimeji</name>
    <name type="common">Hon-shimeji</name>
    <name type="synonym">Tricholoma shimeji</name>
    <dbReference type="NCBI Taxonomy" id="47721"/>
    <lineage>
        <taxon>Eukaryota</taxon>
        <taxon>Fungi</taxon>
        <taxon>Dikarya</taxon>
        <taxon>Basidiomycota</taxon>
        <taxon>Agaricomycotina</taxon>
        <taxon>Agaricomycetes</taxon>
        <taxon>Agaricomycetidae</taxon>
        <taxon>Agaricales</taxon>
        <taxon>Tricholomatineae</taxon>
        <taxon>Lyophyllaceae</taxon>
        <taxon>Lyophyllum</taxon>
    </lineage>
</organism>
<proteinExistence type="predicted"/>
<evidence type="ECO:0000313" key="2">
    <source>
        <dbReference type="Proteomes" id="UP001063166"/>
    </source>
</evidence>